<dbReference type="AlphaFoldDB" id="A0A7C4X925"/>
<accession>A0A7C4X925</accession>
<dbReference type="EMBL" id="DTGZ01000098">
    <property type="protein sequence ID" value="HGV97712.1"/>
    <property type="molecule type" value="Genomic_DNA"/>
</dbReference>
<comment type="caution">
    <text evidence="1">The sequence shown here is derived from an EMBL/GenBank/DDBJ whole genome shotgun (WGS) entry which is preliminary data.</text>
</comment>
<proteinExistence type="predicted"/>
<organism evidence="1">
    <name type="scientific">candidate division WOR-3 bacterium</name>
    <dbReference type="NCBI Taxonomy" id="2052148"/>
    <lineage>
        <taxon>Bacteria</taxon>
        <taxon>Bacteria division WOR-3</taxon>
    </lineage>
</organism>
<reference evidence="1" key="1">
    <citation type="journal article" date="2020" name="mSystems">
        <title>Genome- and Community-Level Interaction Insights into Carbon Utilization and Element Cycling Functions of Hydrothermarchaeota in Hydrothermal Sediment.</title>
        <authorList>
            <person name="Zhou Z."/>
            <person name="Liu Y."/>
            <person name="Xu W."/>
            <person name="Pan J."/>
            <person name="Luo Z.H."/>
            <person name="Li M."/>
        </authorList>
    </citation>
    <scope>NUCLEOTIDE SEQUENCE [LARGE SCALE GENOMIC DNA]</scope>
    <source>
        <strain evidence="1">SpSt-774</strain>
    </source>
</reference>
<evidence type="ECO:0000313" key="1">
    <source>
        <dbReference type="EMBL" id="HGV97712.1"/>
    </source>
</evidence>
<gene>
    <name evidence="1" type="ORF">ENV60_05395</name>
</gene>
<name>A0A7C4X925_UNCW3</name>
<sequence>MKRFISYILILLVLGGIFGLSIHQQNIKTDNYVVGSVLEILTPAVAAADSDTAGAPKPPAPPPPIN</sequence>
<protein>
    <submittedName>
        <fullName evidence="1">Uncharacterized protein</fullName>
    </submittedName>
</protein>